<dbReference type="EMBL" id="AAGFBB010000004">
    <property type="protein sequence ID" value="EBN2028950.1"/>
    <property type="molecule type" value="Genomic_DNA"/>
</dbReference>
<feature type="compositionally biased region" description="Basic and acidic residues" evidence="1">
    <location>
        <begin position="80"/>
        <end position="95"/>
    </location>
</feature>
<keyword evidence="2" id="KW-0812">Transmembrane</keyword>
<feature type="compositionally biased region" description="Polar residues" evidence="1">
    <location>
        <begin position="49"/>
        <end position="58"/>
    </location>
</feature>
<feature type="compositionally biased region" description="Basic and acidic residues" evidence="1">
    <location>
        <begin position="59"/>
        <end position="69"/>
    </location>
</feature>
<dbReference type="AlphaFoldDB" id="A0A5T7UMQ2"/>
<reference evidence="3" key="1">
    <citation type="submission" date="2018-05" db="EMBL/GenBank/DDBJ databases">
        <authorList>
            <consortium name="PulseNet: The National Subtyping Network for Foodborne Disease Surveillance"/>
            <person name="Tarr C.L."/>
            <person name="Trees E."/>
            <person name="Katz L.S."/>
            <person name="Carleton-Romer H.A."/>
            <person name="Stroika S."/>
            <person name="Kucerova Z."/>
            <person name="Roache K.F."/>
            <person name="Sabol A.L."/>
            <person name="Besser J."/>
            <person name="Gerner-Smidt P."/>
        </authorList>
    </citation>
    <scope>NUCLEOTIDE SEQUENCE</scope>
    <source>
        <strain evidence="3">PNUSAS041832</strain>
    </source>
</reference>
<name>A0A5T7UMQ2_SALER</name>
<accession>A0A5T7UMQ2</accession>
<evidence type="ECO:0000313" key="3">
    <source>
        <dbReference type="EMBL" id="EBN2028950.1"/>
    </source>
</evidence>
<gene>
    <name evidence="3" type="ORF">DMK81_11360</name>
</gene>
<evidence type="ECO:0000256" key="1">
    <source>
        <dbReference type="SAM" id="MobiDB-lite"/>
    </source>
</evidence>
<organism evidence="3">
    <name type="scientific">Salmonella enterica</name>
    <name type="common">Salmonella choleraesuis</name>
    <dbReference type="NCBI Taxonomy" id="28901"/>
    <lineage>
        <taxon>Bacteria</taxon>
        <taxon>Pseudomonadati</taxon>
        <taxon>Pseudomonadota</taxon>
        <taxon>Gammaproteobacteria</taxon>
        <taxon>Enterobacterales</taxon>
        <taxon>Enterobacteriaceae</taxon>
        <taxon>Salmonella</taxon>
    </lineage>
</organism>
<proteinExistence type="predicted"/>
<feature type="transmembrane region" description="Helical" evidence="2">
    <location>
        <begin position="12"/>
        <end position="29"/>
    </location>
</feature>
<feature type="region of interest" description="Disordered" evidence="1">
    <location>
        <begin position="34"/>
        <end position="95"/>
    </location>
</feature>
<sequence>MSSILSVGWEWIGGLLAIVVAVFAAWFGGKSKGTTETQAKADVKEARQETQQAQNITDKQAETIKEVKNVEQGNQSLSDDAARDRMRQSKYHSAD</sequence>
<comment type="caution">
    <text evidence="3">The sequence shown here is derived from an EMBL/GenBank/DDBJ whole genome shotgun (WGS) entry which is preliminary data.</text>
</comment>
<protein>
    <submittedName>
        <fullName evidence="3">Uncharacterized protein</fullName>
    </submittedName>
</protein>
<evidence type="ECO:0000256" key="2">
    <source>
        <dbReference type="SAM" id="Phobius"/>
    </source>
</evidence>
<keyword evidence="2" id="KW-0472">Membrane</keyword>
<keyword evidence="2" id="KW-1133">Transmembrane helix</keyword>
<feature type="compositionally biased region" description="Basic and acidic residues" evidence="1">
    <location>
        <begin position="39"/>
        <end position="48"/>
    </location>
</feature>